<dbReference type="Pfam" id="PF10369">
    <property type="entry name" value="ALS_ss_C"/>
    <property type="match status" value="1"/>
</dbReference>
<evidence type="ECO:0000256" key="7">
    <source>
        <dbReference type="ARBA" id="ARBA00048670"/>
    </source>
</evidence>
<dbReference type="RefSeq" id="WP_018164583.1">
    <property type="nucleotide sequence ID" value="NZ_FMXP01000008.1"/>
</dbReference>
<comment type="function">
    <text evidence="8">Catalyzes the conversion of 2 pyruvate molecules into acetolactate in the first common step of the biosynthetic pathway of the branched-amino acids such as leucine, isoleucine, and valine.</text>
</comment>
<comment type="similarity">
    <text evidence="3 8">Belongs to the acetolactate synthase small subunit family.</text>
</comment>
<sequence length="160" mass="17794">MRRMLTAKLKNSTGVLNRFTGVLSRRQVNIESISVGHTVDPDISRITIIIDVDTLEEVELIIKQLNRLIDVIRVRDITDIPHLEREVILVKLSAPTSKRAEILAVIQPFRASVVDVAPKSITIQVTGDADKIEALIRVVKPYGIQNLARTGATGFSRDFS</sequence>
<dbReference type="PANTHER" id="PTHR30239">
    <property type="entry name" value="ACETOLACTATE SYNTHASE SMALL SUBUNIT"/>
    <property type="match status" value="1"/>
</dbReference>
<dbReference type="InterPro" id="IPR054480">
    <property type="entry name" value="AHAS_small-like_ACT"/>
</dbReference>
<dbReference type="Proteomes" id="UP000182508">
    <property type="component" value="Unassembled WGS sequence"/>
</dbReference>
<evidence type="ECO:0000256" key="8">
    <source>
        <dbReference type="RuleBase" id="RU368092"/>
    </source>
</evidence>
<dbReference type="InterPro" id="IPR045865">
    <property type="entry name" value="ACT-like_dom_sf"/>
</dbReference>
<name>A0A1G6B261_9STRE</name>
<dbReference type="PROSITE" id="PS51671">
    <property type="entry name" value="ACT"/>
    <property type="match status" value="1"/>
</dbReference>
<gene>
    <name evidence="10" type="ORF">SAMN02910293_00744</name>
</gene>
<keyword evidence="11" id="KW-1185">Reference proteome</keyword>
<keyword evidence="5 8" id="KW-0028">Amino-acid biosynthesis</keyword>
<evidence type="ECO:0000256" key="6">
    <source>
        <dbReference type="ARBA" id="ARBA00023304"/>
    </source>
</evidence>
<feature type="domain" description="ACT" evidence="9">
    <location>
        <begin position="4"/>
        <end position="79"/>
    </location>
</feature>
<dbReference type="PANTHER" id="PTHR30239:SF0">
    <property type="entry name" value="ACETOLACTATE SYNTHASE SMALL SUBUNIT 1, CHLOROPLASTIC"/>
    <property type="match status" value="1"/>
</dbReference>
<keyword evidence="8" id="KW-0808">Transferase</keyword>
<accession>A0A1G6B261</accession>
<reference evidence="10 11" key="1">
    <citation type="submission" date="2016-10" db="EMBL/GenBank/DDBJ databases">
        <authorList>
            <person name="de Groot N.N."/>
        </authorList>
    </citation>
    <scope>NUCLEOTIDE SEQUENCE [LARGE SCALE GENOMIC DNA]</scope>
    <source>
        <strain evidence="10 11">A-4</strain>
    </source>
</reference>
<comment type="pathway">
    <text evidence="1 8">Amino-acid biosynthesis; L-isoleucine biosynthesis; L-isoleucine from 2-oxobutanoate: step 1/4.</text>
</comment>
<dbReference type="Gene3D" id="3.30.70.1150">
    <property type="entry name" value="ACT-like. Chain A, domain 2"/>
    <property type="match status" value="1"/>
</dbReference>
<evidence type="ECO:0000259" key="9">
    <source>
        <dbReference type="PROSITE" id="PS51671"/>
    </source>
</evidence>
<dbReference type="GO" id="GO:0003984">
    <property type="term" value="F:acetolactate synthase activity"/>
    <property type="evidence" value="ECO:0007669"/>
    <property type="project" value="UniProtKB-UniRule"/>
</dbReference>
<comment type="pathway">
    <text evidence="2 8">Amino-acid biosynthesis; L-valine biosynthesis; L-valine from pyruvate: step 1/4.</text>
</comment>
<evidence type="ECO:0000313" key="10">
    <source>
        <dbReference type="EMBL" id="SDB14662.1"/>
    </source>
</evidence>
<dbReference type="InterPro" id="IPR027271">
    <property type="entry name" value="Acetolactate_synth/TF_NikR_C"/>
</dbReference>
<dbReference type="GO" id="GO:0005829">
    <property type="term" value="C:cytosol"/>
    <property type="evidence" value="ECO:0007669"/>
    <property type="project" value="TreeGrafter"/>
</dbReference>
<dbReference type="FunFam" id="3.30.70.1150:FF:000001">
    <property type="entry name" value="Acetolactate synthase small subunit"/>
    <property type="match status" value="1"/>
</dbReference>
<dbReference type="InterPro" id="IPR019455">
    <property type="entry name" value="Acetolactate_synth_ssu_C"/>
</dbReference>
<dbReference type="NCBIfam" id="NF008864">
    <property type="entry name" value="PRK11895.1"/>
    <property type="match status" value="1"/>
</dbReference>
<dbReference type="NCBIfam" id="TIGR00119">
    <property type="entry name" value="acolac_sm"/>
    <property type="match status" value="1"/>
</dbReference>
<dbReference type="STRING" id="439219.SAMN02910293_00744"/>
<dbReference type="CDD" id="cd04878">
    <property type="entry name" value="ACT_AHAS"/>
    <property type="match status" value="1"/>
</dbReference>
<dbReference type="InterPro" id="IPR004789">
    <property type="entry name" value="Acetalactate_synth_ssu"/>
</dbReference>
<evidence type="ECO:0000256" key="3">
    <source>
        <dbReference type="ARBA" id="ARBA00006341"/>
    </source>
</evidence>
<evidence type="ECO:0000256" key="1">
    <source>
        <dbReference type="ARBA" id="ARBA00004974"/>
    </source>
</evidence>
<dbReference type="InterPro" id="IPR039557">
    <property type="entry name" value="AHAS_ACT"/>
</dbReference>
<evidence type="ECO:0000256" key="5">
    <source>
        <dbReference type="ARBA" id="ARBA00022605"/>
    </source>
</evidence>
<protein>
    <recommendedName>
        <fullName evidence="8">Acetolactate synthase small subunit</fullName>
        <shortName evidence="8">AHAS</shortName>
        <shortName evidence="8">ALS</shortName>
        <ecNumber evidence="8">2.2.1.6</ecNumber>
    </recommendedName>
    <alternativeName>
        <fullName evidence="8">Acetohydroxy-acid synthase small subunit</fullName>
    </alternativeName>
</protein>
<dbReference type="UniPathway" id="UPA00049">
    <property type="reaction ID" value="UER00059"/>
</dbReference>
<dbReference type="GO" id="GO:0009099">
    <property type="term" value="P:L-valine biosynthetic process"/>
    <property type="evidence" value="ECO:0007669"/>
    <property type="project" value="UniProtKB-UniRule"/>
</dbReference>
<comment type="subunit">
    <text evidence="4 8">Dimer of large and small chains.</text>
</comment>
<dbReference type="GO" id="GO:1990610">
    <property type="term" value="F:acetolactate synthase regulator activity"/>
    <property type="evidence" value="ECO:0007669"/>
    <property type="project" value="UniProtKB-UniRule"/>
</dbReference>
<evidence type="ECO:0000256" key="2">
    <source>
        <dbReference type="ARBA" id="ARBA00005025"/>
    </source>
</evidence>
<evidence type="ECO:0000256" key="4">
    <source>
        <dbReference type="ARBA" id="ARBA00011744"/>
    </source>
</evidence>
<dbReference type="InterPro" id="IPR002912">
    <property type="entry name" value="ACT_dom"/>
</dbReference>
<dbReference type="SUPFAM" id="SSF55021">
    <property type="entry name" value="ACT-like"/>
    <property type="match status" value="2"/>
</dbReference>
<dbReference type="eggNOG" id="COG0440">
    <property type="taxonomic scope" value="Bacteria"/>
</dbReference>
<dbReference type="EMBL" id="FMXP01000008">
    <property type="protein sequence ID" value="SDB14662.1"/>
    <property type="molecule type" value="Genomic_DNA"/>
</dbReference>
<dbReference type="UniPathway" id="UPA00047">
    <property type="reaction ID" value="UER00055"/>
</dbReference>
<proteinExistence type="inferred from homology"/>
<keyword evidence="6 8" id="KW-0100">Branched-chain amino acid biosynthesis</keyword>
<organism evidence="10 11">
    <name type="scientific">Streptococcus henryi</name>
    <dbReference type="NCBI Taxonomy" id="439219"/>
    <lineage>
        <taxon>Bacteria</taxon>
        <taxon>Bacillati</taxon>
        <taxon>Bacillota</taxon>
        <taxon>Bacilli</taxon>
        <taxon>Lactobacillales</taxon>
        <taxon>Streptococcaceae</taxon>
        <taxon>Streptococcus</taxon>
    </lineage>
</organism>
<comment type="catalytic activity">
    <reaction evidence="7 8">
        <text>2 pyruvate + H(+) = (2S)-2-acetolactate + CO2</text>
        <dbReference type="Rhea" id="RHEA:25249"/>
        <dbReference type="ChEBI" id="CHEBI:15361"/>
        <dbReference type="ChEBI" id="CHEBI:15378"/>
        <dbReference type="ChEBI" id="CHEBI:16526"/>
        <dbReference type="ChEBI" id="CHEBI:58476"/>
        <dbReference type="EC" id="2.2.1.6"/>
    </reaction>
</comment>
<dbReference type="Pfam" id="PF22629">
    <property type="entry name" value="ACT_AHAS_ss"/>
    <property type="match status" value="1"/>
</dbReference>
<dbReference type="Gene3D" id="3.30.70.260">
    <property type="match status" value="1"/>
</dbReference>
<dbReference type="EC" id="2.2.1.6" evidence="8"/>
<dbReference type="GO" id="GO:0009097">
    <property type="term" value="P:isoleucine biosynthetic process"/>
    <property type="evidence" value="ECO:0007669"/>
    <property type="project" value="UniProtKB-UniRule"/>
</dbReference>
<dbReference type="AlphaFoldDB" id="A0A1G6B261"/>
<evidence type="ECO:0000313" key="11">
    <source>
        <dbReference type="Proteomes" id="UP000182508"/>
    </source>
</evidence>